<feature type="region of interest" description="Disordered" evidence="1">
    <location>
        <begin position="127"/>
        <end position="254"/>
    </location>
</feature>
<evidence type="ECO:0000313" key="2">
    <source>
        <dbReference type="EMBL" id="THW85453.1"/>
    </source>
</evidence>
<comment type="caution">
    <text evidence="2">The sequence shown here is derived from an EMBL/GenBank/DDBJ whole genome shotgun (WGS) entry which is preliminary data.</text>
</comment>
<dbReference type="EMBL" id="QZAR01000180">
    <property type="protein sequence ID" value="THW85453.1"/>
    <property type="molecule type" value="Genomic_DNA"/>
</dbReference>
<reference evidence="2 3" key="1">
    <citation type="submission" date="2018-10" db="EMBL/GenBank/DDBJ databases">
        <title>Fifty Aureobasidium pullulans genomes reveal a recombining polyextremotolerant generalist.</title>
        <authorList>
            <person name="Gostincar C."/>
            <person name="Turk M."/>
            <person name="Zajc J."/>
            <person name="Gunde-Cimerman N."/>
        </authorList>
    </citation>
    <scope>NUCLEOTIDE SEQUENCE [LARGE SCALE GENOMIC DNA]</scope>
    <source>
        <strain evidence="2 3">EXF-10507</strain>
    </source>
</reference>
<evidence type="ECO:0000256" key="1">
    <source>
        <dbReference type="SAM" id="MobiDB-lite"/>
    </source>
</evidence>
<feature type="non-terminal residue" evidence="2">
    <location>
        <position position="281"/>
    </location>
</feature>
<feature type="compositionally biased region" description="Acidic residues" evidence="1">
    <location>
        <begin position="165"/>
        <end position="174"/>
    </location>
</feature>
<organism evidence="2 3">
    <name type="scientific">Aureobasidium pullulans</name>
    <name type="common">Black yeast</name>
    <name type="synonym">Pullularia pullulans</name>
    <dbReference type="NCBI Taxonomy" id="5580"/>
    <lineage>
        <taxon>Eukaryota</taxon>
        <taxon>Fungi</taxon>
        <taxon>Dikarya</taxon>
        <taxon>Ascomycota</taxon>
        <taxon>Pezizomycotina</taxon>
        <taxon>Dothideomycetes</taxon>
        <taxon>Dothideomycetidae</taxon>
        <taxon>Dothideales</taxon>
        <taxon>Saccotheciaceae</taxon>
        <taxon>Aureobasidium</taxon>
    </lineage>
</organism>
<feature type="compositionally biased region" description="Basic and acidic residues" evidence="1">
    <location>
        <begin position="73"/>
        <end position="84"/>
    </location>
</feature>
<sequence>MAPSLYNTINAAFKKLYRRFQRLEQRVKRIEERLDIENQDDHHDSSSSSSSDEDVIRPEKPASQRVPQSETEVPDKGKGKEKYTKLPHTNILARDSQFCRRAKPKKLDNVTFESGINGEFNIFARPKGTVKSRPKTTPAAVETSRPSELNGSRTRPAPIAHGAPNDDDDNDDETAPLLAPVSDHHEEPSRTHITRSAARSLGLDILPVNMDDGDGNPSPYSKAKRGKRSHEDDGSPAKPAWLSQKRSNGRFSKKKPRLIGTMSRKDRKATRNIIIHIAKIY</sequence>
<protein>
    <submittedName>
        <fullName evidence="2">Uncharacterized protein</fullName>
    </submittedName>
</protein>
<feature type="compositionally biased region" description="Basic and acidic residues" evidence="1">
    <location>
        <begin position="32"/>
        <end position="45"/>
    </location>
</feature>
<dbReference type="Proteomes" id="UP000304928">
    <property type="component" value="Unassembled WGS sequence"/>
</dbReference>
<accession>A0A4S9B0V5</accession>
<feature type="compositionally biased region" description="Polar residues" evidence="1">
    <location>
        <begin position="144"/>
        <end position="153"/>
    </location>
</feature>
<gene>
    <name evidence="2" type="ORF">D6D15_08047</name>
</gene>
<dbReference type="AlphaFoldDB" id="A0A4S9B0V5"/>
<evidence type="ECO:0000313" key="3">
    <source>
        <dbReference type="Proteomes" id="UP000304928"/>
    </source>
</evidence>
<name>A0A4S9B0V5_AURPU</name>
<feature type="region of interest" description="Disordered" evidence="1">
    <location>
        <begin position="32"/>
        <end position="89"/>
    </location>
</feature>
<proteinExistence type="predicted"/>